<evidence type="ECO:0000256" key="1">
    <source>
        <dbReference type="ARBA" id="ARBA00004496"/>
    </source>
</evidence>
<evidence type="ECO:0000256" key="10">
    <source>
        <dbReference type="ARBA" id="ARBA00042072"/>
    </source>
</evidence>
<keyword evidence="4" id="KW-0597">Phosphoprotein</keyword>
<keyword evidence="13" id="KW-1185">Reference proteome</keyword>
<evidence type="ECO:0000256" key="3">
    <source>
        <dbReference type="ARBA" id="ARBA00022490"/>
    </source>
</evidence>
<feature type="domain" description="PTS EIIA type-2" evidence="11">
    <location>
        <begin position="1"/>
        <end position="140"/>
    </location>
</feature>
<name>A0ABT7HHP9_9FUSO</name>
<keyword evidence="6" id="KW-0598">Phosphotransferase system</keyword>
<dbReference type="InterPro" id="IPR016152">
    <property type="entry name" value="PTrfase/Anion_transptr"/>
</dbReference>
<evidence type="ECO:0000313" key="13">
    <source>
        <dbReference type="Proteomes" id="UP001225134"/>
    </source>
</evidence>
<dbReference type="Pfam" id="PF00359">
    <property type="entry name" value="PTS_EIIA_2"/>
    <property type="match status" value="1"/>
</dbReference>
<evidence type="ECO:0000259" key="11">
    <source>
        <dbReference type="PROSITE" id="PS51094"/>
    </source>
</evidence>
<evidence type="ECO:0000256" key="5">
    <source>
        <dbReference type="ARBA" id="ARBA00022679"/>
    </source>
</evidence>
<evidence type="ECO:0000256" key="7">
    <source>
        <dbReference type="ARBA" id="ARBA00022777"/>
    </source>
</evidence>
<comment type="subcellular location">
    <subcellularLocation>
        <location evidence="1">Cytoplasm</location>
    </subcellularLocation>
</comment>
<dbReference type="CDD" id="cd00211">
    <property type="entry name" value="PTS_IIA_fru"/>
    <property type="match status" value="1"/>
</dbReference>
<keyword evidence="2" id="KW-0813">Transport</keyword>
<keyword evidence="3" id="KW-0963">Cytoplasm</keyword>
<dbReference type="PROSITE" id="PS51094">
    <property type="entry name" value="PTS_EIIA_TYPE_2"/>
    <property type="match status" value="1"/>
</dbReference>
<keyword evidence="7" id="KW-0418">Kinase</keyword>
<evidence type="ECO:0000313" key="12">
    <source>
        <dbReference type="EMBL" id="MDK9580042.1"/>
    </source>
</evidence>
<dbReference type="Gene3D" id="3.40.930.10">
    <property type="entry name" value="Mannitol-specific EII, Chain A"/>
    <property type="match status" value="1"/>
</dbReference>
<evidence type="ECO:0000256" key="9">
    <source>
        <dbReference type="ARBA" id="ARBA00041175"/>
    </source>
</evidence>
<sequence length="143" mass="16440">MFNEKNVRCIQRVFNWEAAIKEAAQPLINNGDIADIYVKKIIENTKKMGFYMVLDDYIAMPHARPEDGVKNTSIAFLKLNEAVNFGTEKVYLIFLVAAKDANTHIDILKGLMFIFQNEELKKKLIEAKTKEELLEILKGVDFK</sequence>
<gene>
    <name evidence="12" type="ORF">QQA45_00660</name>
</gene>
<protein>
    <recommendedName>
        <fullName evidence="9">Ascorbate-specific PTS system EIIA component</fullName>
    </recommendedName>
    <alternativeName>
        <fullName evidence="10">Ascorbate-specific phosphotransferase enzyme IIA component</fullName>
    </alternativeName>
</protein>
<dbReference type="InterPro" id="IPR051351">
    <property type="entry name" value="Ascorbate-PTS_EIIA_comp"/>
</dbReference>
<comment type="caution">
    <text evidence="12">The sequence shown here is derived from an EMBL/GenBank/DDBJ whole genome shotgun (WGS) entry which is preliminary data.</text>
</comment>
<organism evidence="12 13">
    <name type="scientific">Sneathia sanguinegens</name>
    <dbReference type="NCBI Taxonomy" id="40543"/>
    <lineage>
        <taxon>Bacteria</taxon>
        <taxon>Fusobacteriati</taxon>
        <taxon>Fusobacteriota</taxon>
        <taxon>Fusobacteriia</taxon>
        <taxon>Fusobacteriales</taxon>
        <taxon>Leptotrichiaceae</taxon>
        <taxon>Sneathia</taxon>
    </lineage>
</organism>
<evidence type="ECO:0000256" key="8">
    <source>
        <dbReference type="ARBA" id="ARBA00037387"/>
    </source>
</evidence>
<comment type="function">
    <text evidence="8">The phosphoenolpyruvate-dependent sugar phosphotransferase system (sugar PTS), a major carbohydrate active transport system, catalyzes the phosphorylation of incoming sugar substrates concomitantly with their translocation across the cell membrane. The enzyme II UlaABC PTS system is involved in ascorbate transport.</text>
</comment>
<evidence type="ECO:0000256" key="4">
    <source>
        <dbReference type="ARBA" id="ARBA00022553"/>
    </source>
</evidence>
<proteinExistence type="predicted"/>
<keyword evidence="5" id="KW-0808">Transferase</keyword>
<evidence type="ECO:0000256" key="2">
    <source>
        <dbReference type="ARBA" id="ARBA00022448"/>
    </source>
</evidence>
<dbReference type="Proteomes" id="UP001225134">
    <property type="component" value="Unassembled WGS sequence"/>
</dbReference>
<dbReference type="PANTHER" id="PTHR36203">
    <property type="entry name" value="ASCORBATE-SPECIFIC PTS SYSTEM EIIA COMPONENT"/>
    <property type="match status" value="1"/>
</dbReference>
<evidence type="ECO:0000256" key="6">
    <source>
        <dbReference type="ARBA" id="ARBA00022683"/>
    </source>
</evidence>
<dbReference type="InterPro" id="IPR002178">
    <property type="entry name" value="PTS_EIIA_type-2_dom"/>
</dbReference>
<dbReference type="SUPFAM" id="SSF55804">
    <property type="entry name" value="Phoshotransferase/anion transport protein"/>
    <property type="match status" value="1"/>
</dbReference>
<keyword evidence="12" id="KW-0762">Sugar transport</keyword>
<dbReference type="PANTHER" id="PTHR36203:SF1">
    <property type="entry name" value="ASCORBATE-SPECIFIC PTS SYSTEM EIIA COMPONENT"/>
    <property type="match status" value="1"/>
</dbReference>
<dbReference type="RefSeq" id="WP_285152445.1">
    <property type="nucleotide sequence ID" value="NZ_JASSPP010000001.1"/>
</dbReference>
<dbReference type="EMBL" id="JASSPP010000001">
    <property type="protein sequence ID" value="MDK9580042.1"/>
    <property type="molecule type" value="Genomic_DNA"/>
</dbReference>
<reference evidence="12 13" key="1">
    <citation type="submission" date="2023-06" db="EMBL/GenBank/DDBJ databases">
        <title>Antibody response to the Sneathia vaginalis cytopathogenic toxin A during pregnancy.</title>
        <authorList>
            <person name="Mccoy Z.T."/>
            <person name="Serrano M.G."/>
            <person name="Spaine K."/>
            <person name="Edwards D.J."/>
            <person name="Buck G.A."/>
            <person name="Jefferson K."/>
        </authorList>
    </citation>
    <scope>NUCLEOTIDE SEQUENCE [LARGE SCALE GENOMIC DNA]</scope>
    <source>
        <strain evidence="12 13">CCUG 42621</strain>
    </source>
</reference>
<accession>A0ABT7HHP9</accession>